<protein>
    <submittedName>
        <fullName evidence="1">Uncharacterized protein</fullName>
    </submittedName>
</protein>
<proteinExistence type="predicted"/>
<evidence type="ECO:0000313" key="2">
    <source>
        <dbReference type="Proteomes" id="UP000078302"/>
    </source>
</evidence>
<dbReference type="OrthoDB" id="7067216at2"/>
<accession>A0A179BP18</accession>
<reference evidence="1 2" key="1">
    <citation type="submission" date="2016-04" db="EMBL/GenBank/DDBJ databases">
        <title>Acidithiobacillus ferrooxidans genome sequencing and assembly.</title>
        <authorList>
            <person name="Zhou Z."/>
        </authorList>
    </citation>
    <scope>NUCLEOTIDE SEQUENCE [LARGE SCALE GENOMIC DNA]</scope>
    <source>
        <strain evidence="1 2">BY0502</strain>
    </source>
</reference>
<dbReference type="AlphaFoldDB" id="A0A179BP18"/>
<dbReference type="EMBL" id="LVXZ01000018">
    <property type="protein sequence ID" value="OAP93050.1"/>
    <property type="molecule type" value="Genomic_DNA"/>
</dbReference>
<evidence type="ECO:0000313" key="1">
    <source>
        <dbReference type="EMBL" id="OAP93050.1"/>
    </source>
</evidence>
<organism evidence="1 2">
    <name type="scientific">Acidithiobacillus ferrooxidans</name>
    <name type="common">Thiobacillus ferrooxidans</name>
    <dbReference type="NCBI Taxonomy" id="920"/>
    <lineage>
        <taxon>Bacteria</taxon>
        <taxon>Pseudomonadati</taxon>
        <taxon>Pseudomonadota</taxon>
        <taxon>Acidithiobacillia</taxon>
        <taxon>Acidithiobacillales</taxon>
        <taxon>Acidithiobacillaceae</taxon>
        <taxon>Acidithiobacillus</taxon>
    </lineage>
</organism>
<gene>
    <name evidence="1" type="ORF">A4H96_02160</name>
</gene>
<dbReference type="RefSeq" id="WP_064218067.1">
    <property type="nucleotide sequence ID" value="NZ_LVXZ01000018.1"/>
</dbReference>
<name>A0A179BP18_ACIFR</name>
<sequence length="186" mass="21311">MGWKNVKDHYRIEHIVQVTKVGGDHGDKAMDAICIGSPYIHNLIVISLDGRILKRHDDHGNDDLKRYMQEMDADLDALKRLVQTPDTFIGDSITVYTWEGAKILEKQCEKFGWPNVTHDGCLMYENTFSLNKSEVVSWAKKSAELRMEGLREAIDQRQKQIHGKQVEMDACRSQLAALHANYPENE</sequence>
<keyword evidence="2" id="KW-1185">Reference proteome</keyword>
<comment type="caution">
    <text evidence="1">The sequence shown here is derived from an EMBL/GenBank/DDBJ whole genome shotgun (WGS) entry which is preliminary data.</text>
</comment>
<dbReference type="Proteomes" id="UP000078302">
    <property type="component" value="Unassembled WGS sequence"/>
</dbReference>